<dbReference type="SUPFAM" id="SSF50969">
    <property type="entry name" value="YVTN repeat-like/Quinoprotein amine dehydrogenase"/>
    <property type="match status" value="1"/>
</dbReference>
<dbReference type="InterPro" id="IPR015943">
    <property type="entry name" value="WD40/YVTN_repeat-like_dom_sf"/>
</dbReference>
<reference evidence="1 2" key="1">
    <citation type="submission" date="2009-11" db="EMBL/GenBank/DDBJ databases">
        <title>Annotation of Allomyces macrogynus ATCC 38327.</title>
        <authorList>
            <consortium name="The Broad Institute Genome Sequencing Platform"/>
            <person name="Russ C."/>
            <person name="Cuomo C."/>
            <person name="Burger G."/>
            <person name="Gray M.W."/>
            <person name="Holland P.W.H."/>
            <person name="King N."/>
            <person name="Lang F.B.F."/>
            <person name="Roger A.J."/>
            <person name="Ruiz-Trillo I."/>
            <person name="Young S.K."/>
            <person name="Zeng Q."/>
            <person name="Gargeya S."/>
            <person name="Fitzgerald M."/>
            <person name="Haas B."/>
            <person name="Abouelleil A."/>
            <person name="Alvarado L."/>
            <person name="Arachchi H.M."/>
            <person name="Berlin A."/>
            <person name="Chapman S.B."/>
            <person name="Gearin G."/>
            <person name="Goldberg J."/>
            <person name="Griggs A."/>
            <person name="Gujja S."/>
            <person name="Hansen M."/>
            <person name="Heiman D."/>
            <person name="Howarth C."/>
            <person name="Larimer J."/>
            <person name="Lui A."/>
            <person name="MacDonald P.J.P."/>
            <person name="McCowen C."/>
            <person name="Montmayeur A."/>
            <person name="Murphy C."/>
            <person name="Neiman D."/>
            <person name="Pearson M."/>
            <person name="Priest M."/>
            <person name="Roberts A."/>
            <person name="Saif S."/>
            <person name="Shea T."/>
            <person name="Sisk P."/>
            <person name="Stolte C."/>
            <person name="Sykes S."/>
            <person name="Wortman J."/>
            <person name="Nusbaum C."/>
            <person name="Birren B."/>
        </authorList>
    </citation>
    <scope>NUCLEOTIDE SEQUENCE [LARGE SCALE GENOMIC DNA]</scope>
    <source>
        <strain evidence="1 2">ATCC 38327</strain>
    </source>
</reference>
<dbReference type="VEuPathDB" id="FungiDB:AMAG_04239"/>
<dbReference type="Gene3D" id="2.130.10.10">
    <property type="entry name" value="YVTN repeat-like/Quinoprotein amine dehydrogenase"/>
    <property type="match status" value="1"/>
</dbReference>
<accession>A0A0L0S8I0</accession>
<dbReference type="Proteomes" id="UP000054350">
    <property type="component" value="Unassembled WGS sequence"/>
</dbReference>
<organism evidence="1 2">
    <name type="scientific">Allomyces macrogynus (strain ATCC 38327)</name>
    <name type="common">Allomyces javanicus var. macrogynus</name>
    <dbReference type="NCBI Taxonomy" id="578462"/>
    <lineage>
        <taxon>Eukaryota</taxon>
        <taxon>Fungi</taxon>
        <taxon>Fungi incertae sedis</taxon>
        <taxon>Blastocladiomycota</taxon>
        <taxon>Blastocladiomycetes</taxon>
        <taxon>Blastocladiales</taxon>
        <taxon>Blastocladiaceae</taxon>
        <taxon>Allomyces</taxon>
    </lineage>
</organism>
<protein>
    <submittedName>
        <fullName evidence="1">Uncharacterized protein</fullName>
    </submittedName>
</protein>
<evidence type="ECO:0000313" key="2">
    <source>
        <dbReference type="Proteomes" id="UP000054350"/>
    </source>
</evidence>
<evidence type="ECO:0000313" key="1">
    <source>
        <dbReference type="EMBL" id="KNE58684.1"/>
    </source>
</evidence>
<gene>
    <name evidence="1" type="ORF">AMAG_04239</name>
</gene>
<dbReference type="AlphaFoldDB" id="A0A0L0S8I0"/>
<dbReference type="InterPro" id="IPR011044">
    <property type="entry name" value="Quino_amine_DH_bsu"/>
</dbReference>
<sequence length="209" mass="22710">MSDTSSTRPGPAFLVTLGGDVRVWKPNPPSRRPSAASDMHDSTGTHLTYTLYSAFDNGQVAPPVYAAWSHSQDRPLLALTAKDRVTVHDPAGNPYMTIAPSADSFLRSDELIAAEFLNEGRKVAMCGTHRLVQVYDLDRRAFVETWEPPTVLAPTVFALSNDSGTAWLAVGNQGGDIYALYRPQQLVVQLASPFTCASRASPFLSTRGR</sequence>
<dbReference type="EMBL" id="GG745333">
    <property type="protein sequence ID" value="KNE58684.1"/>
    <property type="molecule type" value="Genomic_DNA"/>
</dbReference>
<keyword evidence="2" id="KW-1185">Reference proteome</keyword>
<proteinExistence type="predicted"/>
<reference evidence="2" key="2">
    <citation type="submission" date="2009-11" db="EMBL/GenBank/DDBJ databases">
        <title>The Genome Sequence of Allomyces macrogynus strain ATCC 38327.</title>
        <authorList>
            <consortium name="The Broad Institute Genome Sequencing Platform"/>
            <person name="Russ C."/>
            <person name="Cuomo C."/>
            <person name="Shea T."/>
            <person name="Young S.K."/>
            <person name="Zeng Q."/>
            <person name="Koehrsen M."/>
            <person name="Haas B."/>
            <person name="Borodovsky M."/>
            <person name="Guigo R."/>
            <person name="Alvarado L."/>
            <person name="Berlin A."/>
            <person name="Borenstein D."/>
            <person name="Chen Z."/>
            <person name="Engels R."/>
            <person name="Freedman E."/>
            <person name="Gellesch M."/>
            <person name="Goldberg J."/>
            <person name="Griggs A."/>
            <person name="Gujja S."/>
            <person name="Heiman D."/>
            <person name="Hepburn T."/>
            <person name="Howarth C."/>
            <person name="Jen D."/>
            <person name="Larson L."/>
            <person name="Lewis B."/>
            <person name="Mehta T."/>
            <person name="Park D."/>
            <person name="Pearson M."/>
            <person name="Roberts A."/>
            <person name="Saif S."/>
            <person name="Shenoy N."/>
            <person name="Sisk P."/>
            <person name="Stolte C."/>
            <person name="Sykes S."/>
            <person name="Walk T."/>
            <person name="White J."/>
            <person name="Yandava C."/>
            <person name="Burger G."/>
            <person name="Gray M.W."/>
            <person name="Holland P.W.H."/>
            <person name="King N."/>
            <person name="Lang F.B.F."/>
            <person name="Roger A.J."/>
            <person name="Ruiz-Trillo I."/>
            <person name="Lander E."/>
            <person name="Nusbaum C."/>
        </authorList>
    </citation>
    <scope>NUCLEOTIDE SEQUENCE [LARGE SCALE GENOMIC DNA]</scope>
    <source>
        <strain evidence="2">ATCC 38327</strain>
    </source>
</reference>
<name>A0A0L0S8I0_ALLM3</name>